<organism evidence="10">
    <name type="scientific">Caldilinea aerophila</name>
    <dbReference type="NCBI Taxonomy" id="133453"/>
    <lineage>
        <taxon>Bacteria</taxon>
        <taxon>Bacillati</taxon>
        <taxon>Chloroflexota</taxon>
        <taxon>Caldilineae</taxon>
        <taxon>Caldilineales</taxon>
        <taxon>Caldilineaceae</taxon>
        <taxon>Caldilinea</taxon>
    </lineage>
</organism>
<dbReference type="EC" id="4.3.1.19" evidence="4"/>
<dbReference type="InterPro" id="IPR001926">
    <property type="entry name" value="TrpB-like_PALP"/>
</dbReference>
<dbReference type="SUPFAM" id="SSF53686">
    <property type="entry name" value="Tryptophan synthase beta subunit-like PLP-dependent enzymes"/>
    <property type="match status" value="1"/>
</dbReference>
<dbReference type="GO" id="GO:0003941">
    <property type="term" value="F:L-serine ammonia-lyase activity"/>
    <property type="evidence" value="ECO:0007669"/>
    <property type="project" value="TreeGrafter"/>
</dbReference>
<proteinExistence type="inferred from homology"/>
<comment type="caution">
    <text evidence="10">The sequence shown here is derived from an EMBL/GenBank/DDBJ whole genome shotgun (WGS) entry which is preliminary data.</text>
</comment>
<comment type="cofactor">
    <cofactor evidence="2">
        <name>pyridoxal 5'-phosphate</name>
        <dbReference type="ChEBI" id="CHEBI:597326"/>
    </cofactor>
</comment>
<dbReference type="GO" id="GO:0006567">
    <property type="term" value="P:L-threonine catabolic process"/>
    <property type="evidence" value="ECO:0007669"/>
    <property type="project" value="TreeGrafter"/>
</dbReference>
<dbReference type="Pfam" id="PF00291">
    <property type="entry name" value="PALP"/>
    <property type="match status" value="1"/>
</dbReference>
<evidence type="ECO:0000259" key="9">
    <source>
        <dbReference type="Pfam" id="PF00291"/>
    </source>
</evidence>
<reference evidence="10" key="1">
    <citation type="journal article" date="2020" name="mSystems">
        <title>Genome- and Community-Level Interaction Insights into Carbon Utilization and Element Cycling Functions of Hydrothermarchaeota in Hydrothermal Sediment.</title>
        <authorList>
            <person name="Zhou Z."/>
            <person name="Liu Y."/>
            <person name="Xu W."/>
            <person name="Pan J."/>
            <person name="Luo Z.H."/>
            <person name="Li M."/>
        </authorList>
    </citation>
    <scope>NUCLEOTIDE SEQUENCE [LARGE SCALE GENOMIC DNA]</scope>
    <source>
        <strain evidence="10">SpSt-289</strain>
    </source>
</reference>
<evidence type="ECO:0000256" key="4">
    <source>
        <dbReference type="ARBA" id="ARBA00012096"/>
    </source>
</evidence>
<dbReference type="InterPro" id="IPR050147">
    <property type="entry name" value="Ser/Thr_Dehydratase"/>
</dbReference>
<evidence type="ECO:0000256" key="3">
    <source>
        <dbReference type="ARBA" id="ARBA00010869"/>
    </source>
</evidence>
<protein>
    <recommendedName>
        <fullName evidence="4">threonine ammonia-lyase</fullName>
        <ecNumber evidence="4">4.3.1.19</ecNumber>
    </recommendedName>
    <alternativeName>
        <fullName evidence="8">Threonine deaminase</fullName>
    </alternativeName>
</protein>
<dbReference type="EMBL" id="DSMG01000047">
    <property type="protein sequence ID" value="HDX30656.1"/>
    <property type="molecule type" value="Genomic_DNA"/>
</dbReference>
<evidence type="ECO:0000256" key="1">
    <source>
        <dbReference type="ARBA" id="ARBA00001274"/>
    </source>
</evidence>
<evidence type="ECO:0000313" key="10">
    <source>
        <dbReference type="EMBL" id="HDX30656.1"/>
    </source>
</evidence>
<dbReference type="FunFam" id="3.40.50.1100:FF:000005">
    <property type="entry name" value="Threonine dehydratase catabolic"/>
    <property type="match status" value="1"/>
</dbReference>
<keyword evidence="6" id="KW-0456">Lyase</keyword>
<dbReference type="GO" id="GO:0006565">
    <property type="term" value="P:L-serine catabolic process"/>
    <property type="evidence" value="ECO:0007669"/>
    <property type="project" value="TreeGrafter"/>
</dbReference>
<evidence type="ECO:0000256" key="2">
    <source>
        <dbReference type="ARBA" id="ARBA00001933"/>
    </source>
</evidence>
<evidence type="ECO:0000256" key="7">
    <source>
        <dbReference type="ARBA" id="ARBA00025527"/>
    </source>
</evidence>
<feature type="domain" description="Tryptophan synthase beta chain-like PALP" evidence="9">
    <location>
        <begin position="19"/>
        <end position="309"/>
    </location>
</feature>
<dbReference type="PANTHER" id="PTHR48078:SF6">
    <property type="entry name" value="L-THREONINE DEHYDRATASE CATABOLIC TDCB"/>
    <property type="match status" value="1"/>
</dbReference>
<comment type="similarity">
    <text evidence="3">Belongs to the serine/threonine dehydratase family.</text>
</comment>
<dbReference type="AlphaFoldDB" id="A0A7C1FFV0"/>
<dbReference type="GO" id="GO:0004794">
    <property type="term" value="F:threonine deaminase activity"/>
    <property type="evidence" value="ECO:0007669"/>
    <property type="project" value="UniProtKB-EC"/>
</dbReference>
<gene>
    <name evidence="10" type="ORF">ENQ20_04090</name>
</gene>
<accession>A0A7C1FFV0</accession>
<dbReference type="InterPro" id="IPR036052">
    <property type="entry name" value="TrpB-like_PALP_sf"/>
</dbReference>
<dbReference type="CDD" id="cd01562">
    <property type="entry name" value="Thr-dehyd"/>
    <property type="match status" value="1"/>
</dbReference>
<dbReference type="GO" id="GO:0009097">
    <property type="term" value="P:isoleucine biosynthetic process"/>
    <property type="evidence" value="ECO:0007669"/>
    <property type="project" value="TreeGrafter"/>
</dbReference>
<evidence type="ECO:0000256" key="5">
    <source>
        <dbReference type="ARBA" id="ARBA00022898"/>
    </source>
</evidence>
<evidence type="ECO:0000256" key="8">
    <source>
        <dbReference type="ARBA" id="ARBA00031427"/>
    </source>
</evidence>
<comment type="function">
    <text evidence="7">Catalyzes the anaerobic formation of alpha-ketobutyrate and ammonia from threonine in a two-step reaction. The first step involved a dehydration of threonine and a production of enamine intermediates (aminocrotonate), which tautomerizes to its imine form (iminobutyrate). Both intermediates are unstable and short-lived. The second step is the nonenzymatic hydrolysis of the enamine/imine intermediates to form 2-ketobutyrate and free ammonia. In the low water environment of the cell, the second step is accelerated by RidA.</text>
</comment>
<evidence type="ECO:0000256" key="6">
    <source>
        <dbReference type="ARBA" id="ARBA00023239"/>
    </source>
</evidence>
<keyword evidence="5" id="KW-0663">Pyridoxal phosphate</keyword>
<comment type="catalytic activity">
    <reaction evidence="1">
        <text>L-threonine = 2-oxobutanoate + NH4(+)</text>
        <dbReference type="Rhea" id="RHEA:22108"/>
        <dbReference type="ChEBI" id="CHEBI:16763"/>
        <dbReference type="ChEBI" id="CHEBI:28938"/>
        <dbReference type="ChEBI" id="CHEBI:57926"/>
        <dbReference type="EC" id="4.3.1.19"/>
    </reaction>
</comment>
<dbReference type="Gene3D" id="3.40.50.1100">
    <property type="match status" value="2"/>
</dbReference>
<sequence>MEYPTVEAIRANRERLGNLVRETPVWRWQGLELEAIVGADTDVFLKLELFQHTGSFKPRGALTVMLNQDADGLARGVTAVSAGNHAIAVAFAARLLGTTARVVMPKSANPFRVARCRAYGAHVELVADVQQAFARVQQIQEEEGRIFVHPYEGPLTALGTATVGLEFATQAPELDAVIIPIGGGGLCAGMACAFKQLQPRCQVFGVEPVGADTMYRSFLAGAPQAIDRVRTIADSLGAPYALPYSFEMCRTFVDEIVLIEDAEMQQAMGLLFTDMKLAVEPAGAAATAALCGPLLSRLRGKRVGVIVCGANIDLKTFAEQTIVRTP</sequence>
<dbReference type="PANTHER" id="PTHR48078">
    <property type="entry name" value="THREONINE DEHYDRATASE, MITOCHONDRIAL-RELATED"/>
    <property type="match status" value="1"/>
</dbReference>
<name>A0A7C1FFV0_9CHLR</name>